<proteinExistence type="predicted"/>
<dbReference type="OrthoDB" id="964423at2"/>
<keyword evidence="5" id="KW-1185">Reference proteome</keyword>
<dbReference type="EMBL" id="VRTY01000073">
    <property type="protein sequence ID" value="TXK36696.1"/>
    <property type="molecule type" value="Genomic_DNA"/>
</dbReference>
<gene>
    <name evidence="4" type="ORF">FVR03_17090</name>
</gene>
<dbReference type="Pfam" id="PF02371">
    <property type="entry name" value="Transposase_20"/>
    <property type="match status" value="1"/>
</dbReference>
<feature type="domain" description="Transposase IS110-like N-terminal" evidence="2">
    <location>
        <begin position="13"/>
        <end position="158"/>
    </location>
</feature>
<sequence>MATIITKQCFSADMAKDKFDACYSLTDEQQRVKVKSTSSFANSKAFYKWVAKWRLAHVPVSFVMEATGVYYEQLAWFLHQQQEPVSVVVPSQARRYLQSLGHKSKNDKLDAKGLAQLGLERRLPLWQPLSACFYALRKLTREHERLQVSKTGFQNMLHAEQHSLQAGSSTVRRLEKSIRLVEVQLKEIKEEIGELISREEQLARKVQHLTSVPGVGLLTAATVLAETNGFALITNVRQLVSYAGYDVVENQSGSRAGRSRMSKQGNSHIRRILHMPAFQTVSRDLPAFTALYERLLGKGREKMQAYVALQKKLLVLLYTLYTKEQEYERNYTQCREAGAPLSSCRAAAGYALREKSSPA</sequence>
<dbReference type="RefSeq" id="WP_147922980.1">
    <property type="nucleotide sequence ID" value="NZ_VRTY01000073.1"/>
</dbReference>
<dbReference type="InterPro" id="IPR047650">
    <property type="entry name" value="Transpos_IS110"/>
</dbReference>
<dbReference type="AlphaFoldDB" id="A0A5C8JI19"/>
<dbReference type="PANTHER" id="PTHR33055">
    <property type="entry name" value="TRANSPOSASE FOR INSERTION SEQUENCE ELEMENT IS1111A"/>
    <property type="match status" value="1"/>
</dbReference>
<accession>A0A5C8JI19</accession>
<dbReference type="GO" id="GO:0003677">
    <property type="term" value="F:DNA binding"/>
    <property type="evidence" value="ECO:0007669"/>
    <property type="project" value="InterPro"/>
</dbReference>
<comment type="caution">
    <text evidence="4">The sequence shown here is derived from an EMBL/GenBank/DDBJ whole genome shotgun (WGS) entry which is preliminary data.</text>
</comment>
<reference evidence="4 5" key="1">
    <citation type="submission" date="2019-08" db="EMBL/GenBank/DDBJ databases">
        <authorList>
            <person name="Shi S."/>
        </authorList>
    </citation>
    <scope>NUCLEOTIDE SEQUENCE [LARGE SCALE GENOMIC DNA]</scope>
    <source>
        <strain evidence="4 5">GY10130</strain>
    </source>
</reference>
<dbReference type="GO" id="GO:0006313">
    <property type="term" value="P:DNA transposition"/>
    <property type="evidence" value="ECO:0007669"/>
    <property type="project" value="InterPro"/>
</dbReference>
<evidence type="ECO:0000313" key="5">
    <source>
        <dbReference type="Proteomes" id="UP000321926"/>
    </source>
</evidence>
<dbReference type="InterPro" id="IPR003346">
    <property type="entry name" value="Transposase_20"/>
</dbReference>
<evidence type="ECO:0000256" key="1">
    <source>
        <dbReference type="SAM" id="Coils"/>
    </source>
</evidence>
<protein>
    <submittedName>
        <fullName evidence="4">IS110 family transposase</fullName>
    </submittedName>
</protein>
<name>A0A5C8JI19_9BACT</name>
<dbReference type="GO" id="GO:0004803">
    <property type="term" value="F:transposase activity"/>
    <property type="evidence" value="ECO:0007669"/>
    <property type="project" value="InterPro"/>
</dbReference>
<feature type="domain" description="Transposase IS116/IS110/IS902 C-terminal" evidence="3">
    <location>
        <begin position="207"/>
        <end position="293"/>
    </location>
</feature>
<dbReference type="InterPro" id="IPR002525">
    <property type="entry name" value="Transp_IS110-like_N"/>
</dbReference>
<dbReference type="PANTHER" id="PTHR33055:SF13">
    <property type="entry name" value="TRANSPOSASE"/>
    <property type="match status" value="1"/>
</dbReference>
<dbReference type="Pfam" id="PF01548">
    <property type="entry name" value="DEDD_Tnp_IS110"/>
    <property type="match status" value="1"/>
</dbReference>
<keyword evidence="1" id="KW-0175">Coiled coil</keyword>
<organism evidence="4 5">
    <name type="scientific">Pontibacter qinzhouensis</name>
    <dbReference type="NCBI Taxonomy" id="2603253"/>
    <lineage>
        <taxon>Bacteria</taxon>
        <taxon>Pseudomonadati</taxon>
        <taxon>Bacteroidota</taxon>
        <taxon>Cytophagia</taxon>
        <taxon>Cytophagales</taxon>
        <taxon>Hymenobacteraceae</taxon>
        <taxon>Pontibacter</taxon>
    </lineage>
</organism>
<dbReference type="NCBIfam" id="NF033542">
    <property type="entry name" value="transpos_IS110"/>
    <property type="match status" value="1"/>
</dbReference>
<evidence type="ECO:0000313" key="4">
    <source>
        <dbReference type="EMBL" id="TXK36696.1"/>
    </source>
</evidence>
<evidence type="ECO:0000259" key="2">
    <source>
        <dbReference type="Pfam" id="PF01548"/>
    </source>
</evidence>
<evidence type="ECO:0000259" key="3">
    <source>
        <dbReference type="Pfam" id="PF02371"/>
    </source>
</evidence>
<dbReference type="Proteomes" id="UP000321926">
    <property type="component" value="Unassembled WGS sequence"/>
</dbReference>
<feature type="coiled-coil region" evidence="1">
    <location>
        <begin position="171"/>
        <end position="205"/>
    </location>
</feature>